<dbReference type="InterPro" id="IPR001810">
    <property type="entry name" value="F-box_dom"/>
</dbReference>
<dbReference type="OrthoDB" id="435188at2759"/>
<dbReference type="Gene3D" id="1.20.1280.50">
    <property type="match status" value="1"/>
</dbReference>
<proteinExistence type="predicted"/>
<gene>
    <name evidence="2" type="ORF">PMACD_LOCUS8609</name>
</gene>
<dbReference type="Proteomes" id="UP000663880">
    <property type="component" value="Unassembled WGS sequence"/>
</dbReference>
<dbReference type="InterPro" id="IPR036047">
    <property type="entry name" value="F-box-like_dom_sf"/>
</dbReference>
<evidence type="ECO:0000313" key="3">
    <source>
        <dbReference type="Proteomes" id="UP000663880"/>
    </source>
</evidence>
<dbReference type="SUPFAM" id="SSF81383">
    <property type="entry name" value="F-box domain"/>
    <property type="match status" value="1"/>
</dbReference>
<reference evidence="2" key="1">
    <citation type="submission" date="2021-02" db="EMBL/GenBank/DDBJ databases">
        <authorList>
            <person name="Steward A R."/>
        </authorList>
    </citation>
    <scope>NUCLEOTIDE SEQUENCE</scope>
</reference>
<protein>
    <recommendedName>
        <fullName evidence="1">F-box domain-containing protein</fullName>
    </recommendedName>
</protein>
<accession>A0A821T297</accession>
<sequence>MSDIEQFASTVVIPTEILLSIFRYLAPKHLATCRLICNRWKQIIDDVSLSDKFWFRCCKSEFPSIFNQVMYKAKAGTTWQKIYRSLFLWSKFLDASETVDEFASASNISQEIRDIKVLRDGLLAVHTRDGISYYDLDTLKFSTKCKSIIGSYTSYSENDSFTVYIDISNCLIVVRKQGHPGQESRIIINNVQKFLLNDIRLFYVTHDNEIHMCNLCTNDLQSLFLKKFEEQVMTLGYSNTLNVLTYEREIYSLVDGTFKLQCNIEIVPNMQHILWKYNLLERMDWRVYIQWMYILNHTIQQDVLLKDMLIIYPYGDVFFVGTTWGVFRIYYKPFVDGEFDLYNSVPIKQYNFAERSDCPVLAMSPIFQIDVVETEDGHIVLVAMPKKIAVLYYTHVFKQSPTWPVLPFMEVQDVTIKSN</sequence>
<name>A0A821T297_9NEOP</name>
<dbReference type="AlphaFoldDB" id="A0A821T297"/>
<organism evidence="2 3">
    <name type="scientific">Pieris macdunnoughi</name>
    <dbReference type="NCBI Taxonomy" id="345717"/>
    <lineage>
        <taxon>Eukaryota</taxon>
        <taxon>Metazoa</taxon>
        <taxon>Ecdysozoa</taxon>
        <taxon>Arthropoda</taxon>
        <taxon>Hexapoda</taxon>
        <taxon>Insecta</taxon>
        <taxon>Pterygota</taxon>
        <taxon>Neoptera</taxon>
        <taxon>Endopterygota</taxon>
        <taxon>Lepidoptera</taxon>
        <taxon>Glossata</taxon>
        <taxon>Ditrysia</taxon>
        <taxon>Papilionoidea</taxon>
        <taxon>Pieridae</taxon>
        <taxon>Pierinae</taxon>
        <taxon>Pieris</taxon>
    </lineage>
</organism>
<comment type="caution">
    <text evidence="2">The sequence shown here is derived from an EMBL/GenBank/DDBJ whole genome shotgun (WGS) entry which is preliminary data.</text>
</comment>
<dbReference type="SMART" id="SM00256">
    <property type="entry name" value="FBOX"/>
    <property type="match status" value="1"/>
</dbReference>
<dbReference type="Pfam" id="PF12937">
    <property type="entry name" value="F-box-like"/>
    <property type="match status" value="1"/>
</dbReference>
<evidence type="ECO:0000313" key="2">
    <source>
        <dbReference type="EMBL" id="CAF4869191.1"/>
    </source>
</evidence>
<feature type="domain" description="F-box" evidence="1">
    <location>
        <begin position="7"/>
        <end position="57"/>
    </location>
</feature>
<dbReference type="EMBL" id="CAJOBZ010000022">
    <property type="protein sequence ID" value="CAF4869191.1"/>
    <property type="molecule type" value="Genomic_DNA"/>
</dbReference>
<evidence type="ECO:0000259" key="1">
    <source>
        <dbReference type="PROSITE" id="PS50181"/>
    </source>
</evidence>
<dbReference type="PROSITE" id="PS50181">
    <property type="entry name" value="FBOX"/>
    <property type="match status" value="1"/>
</dbReference>
<keyword evidence="3" id="KW-1185">Reference proteome</keyword>